<dbReference type="SUPFAM" id="SSF57716">
    <property type="entry name" value="Glucocorticoid receptor-like (DNA-binding domain)"/>
    <property type="match status" value="1"/>
</dbReference>
<evidence type="ECO:0000259" key="6">
    <source>
        <dbReference type="Pfam" id="PF05485"/>
    </source>
</evidence>
<evidence type="ECO:0000256" key="5">
    <source>
        <dbReference type="SAM" id="Phobius"/>
    </source>
</evidence>
<dbReference type="STRING" id="400682.A0A1X7VLC5"/>
<keyword evidence="5" id="KW-0812">Transmembrane</keyword>
<evidence type="ECO:0000256" key="2">
    <source>
        <dbReference type="ARBA" id="ARBA00022771"/>
    </source>
</evidence>
<keyword evidence="5" id="KW-1133">Transmembrane helix</keyword>
<organism evidence="7">
    <name type="scientific">Amphimedon queenslandica</name>
    <name type="common">Sponge</name>
    <dbReference type="NCBI Taxonomy" id="400682"/>
    <lineage>
        <taxon>Eukaryota</taxon>
        <taxon>Metazoa</taxon>
        <taxon>Porifera</taxon>
        <taxon>Demospongiae</taxon>
        <taxon>Heteroscleromorpha</taxon>
        <taxon>Haplosclerida</taxon>
        <taxon>Niphatidae</taxon>
        <taxon>Amphimedon</taxon>
    </lineage>
</organism>
<keyword evidence="2" id="KW-0863">Zinc-finger</keyword>
<keyword evidence="3" id="KW-0862">Zinc</keyword>
<evidence type="ECO:0000256" key="1">
    <source>
        <dbReference type="ARBA" id="ARBA00022723"/>
    </source>
</evidence>
<feature type="transmembrane region" description="Helical" evidence="5">
    <location>
        <begin position="27"/>
        <end position="48"/>
    </location>
</feature>
<keyword evidence="4" id="KW-0238">DNA-binding</keyword>
<accession>A0A1X7VLC5</accession>
<dbReference type="AlphaFoldDB" id="A0A1X7VLC5"/>
<dbReference type="InParanoid" id="A0A1X7VLC5"/>
<dbReference type="OrthoDB" id="7331812at2759"/>
<proteinExistence type="predicted"/>
<protein>
    <recommendedName>
        <fullName evidence="6">THAP-type domain-containing protein</fullName>
    </recommendedName>
</protein>
<feature type="domain" description="THAP-type" evidence="6">
    <location>
        <begin position="39"/>
        <end position="105"/>
    </location>
</feature>
<dbReference type="GO" id="GO:0008270">
    <property type="term" value="F:zinc ion binding"/>
    <property type="evidence" value="ECO:0007669"/>
    <property type="project" value="UniProtKB-KW"/>
</dbReference>
<reference evidence="7" key="1">
    <citation type="submission" date="2017-05" db="UniProtKB">
        <authorList>
            <consortium name="EnsemblMetazoa"/>
        </authorList>
    </citation>
    <scope>IDENTIFICATION</scope>
</reference>
<dbReference type="Pfam" id="PF05485">
    <property type="entry name" value="THAP"/>
    <property type="match status" value="1"/>
</dbReference>
<dbReference type="GO" id="GO:0003677">
    <property type="term" value="F:DNA binding"/>
    <property type="evidence" value="ECO:0007669"/>
    <property type="project" value="UniProtKB-KW"/>
</dbReference>
<keyword evidence="5" id="KW-0472">Membrane</keyword>
<evidence type="ECO:0000256" key="4">
    <source>
        <dbReference type="ARBA" id="ARBA00023125"/>
    </source>
</evidence>
<dbReference type="InterPro" id="IPR006612">
    <property type="entry name" value="THAP_Znf"/>
</dbReference>
<evidence type="ECO:0000256" key="3">
    <source>
        <dbReference type="ARBA" id="ARBA00022833"/>
    </source>
</evidence>
<name>A0A1X7VLC5_AMPQE</name>
<sequence length="113" mass="12895">MYVYACTSVFCKHRPFALGRAVRRLCFLLAILVYKVVICAMVGCGNWSDRDKAKSFFRLLSVLTNQGTKTKLLTQRRQKAWLFKINRADITPKQCYNISVCSDHFVSGVPAKL</sequence>
<evidence type="ECO:0000313" key="7">
    <source>
        <dbReference type="EnsemblMetazoa" id="Aqu2.1.40223_001"/>
    </source>
</evidence>
<keyword evidence="1" id="KW-0479">Metal-binding</keyword>
<dbReference type="EnsemblMetazoa" id="Aqu2.1.40223_001">
    <property type="protein sequence ID" value="Aqu2.1.40223_001"/>
    <property type="gene ID" value="Aqu2.1.40223"/>
</dbReference>